<reference evidence="1 2" key="1">
    <citation type="submission" date="2009-01" db="EMBL/GenBank/DDBJ databases">
        <authorList>
            <person name="Qin X."/>
            <person name="Bachman B."/>
            <person name="Battles P."/>
            <person name="Bell A."/>
            <person name="Bess C."/>
            <person name="Bickham C."/>
            <person name="Chaboub L."/>
            <person name="Chen D."/>
            <person name="Coyle M."/>
            <person name="Deiros D.R."/>
            <person name="Dinh H."/>
            <person name="Forbes L."/>
            <person name="Fowler G."/>
            <person name="Francisco L."/>
            <person name="Fu Q."/>
            <person name="Gubbala S."/>
            <person name="Hale W."/>
            <person name="Han Y."/>
            <person name="Hemphill L."/>
            <person name="Highlander S.K."/>
            <person name="Hirani K."/>
            <person name="Hogues M."/>
            <person name="Jackson L."/>
            <person name="Jakkamsetti A."/>
            <person name="Javaid M."/>
            <person name="Jiang H."/>
            <person name="Korchina V."/>
            <person name="Kovar C."/>
            <person name="Lara F."/>
            <person name="Lee S."/>
            <person name="Mata R."/>
            <person name="Mathew T."/>
            <person name="Moen C."/>
            <person name="Morales K."/>
            <person name="Munidasa M."/>
            <person name="Nazareth L."/>
            <person name="Ngo R."/>
            <person name="Nguyen L."/>
            <person name="Okwuonu G."/>
            <person name="Ongeri F."/>
            <person name="Patil S."/>
            <person name="Petrosino J."/>
            <person name="Pham C."/>
            <person name="Pham P."/>
            <person name="Pu L.-L."/>
            <person name="Puazo M."/>
            <person name="Raj R."/>
            <person name="Reid J."/>
            <person name="Rouhana J."/>
            <person name="Saada N."/>
            <person name="Shang Y."/>
            <person name="Simmons D."/>
            <person name="Thornton R."/>
            <person name="Warren J."/>
            <person name="Weissenberger G."/>
            <person name="Zhang J."/>
            <person name="Zhang L."/>
            <person name="Zhou C."/>
            <person name="Zhu D."/>
            <person name="Muzny D."/>
            <person name="Worley K."/>
            <person name="Gibbs R."/>
        </authorList>
    </citation>
    <scope>NUCLEOTIDE SEQUENCE [LARGE SCALE GENOMIC DNA]</scope>
    <source>
        <strain evidence="1 2">DSM 15436</strain>
    </source>
</reference>
<dbReference type="EMBL" id="ACFG01000030">
    <property type="protein sequence ID" value="EEH63891.1"/>
    <property type="molecule type" value="Genomic_DNA"/>
</dbReference>
<dbReference type="RefSeq" id="WP_006546682.1">
    <property type="nucleotide sequence ID" value="NZ_DS999543.1"/>
</dbReference>
<protein>
    <submittedName>
        <fullName evidence="1">Uncharacterized protein</fullName>
    </submittedName>
</protein>
<dbReference type="AlphaFoldDB" id="C0W032"/>
<organism evidence="1 2">
    <name type="scientific">Gleimia coleocanis DSM 15436</name>
    <dbReference type="NCBI Taxonomy" id="525245"/>
    <lineage>
        <taxon>Bacteria</taxon>
        <taxon>Bacillati</taxon>
        <taxon>Actinomycetota</taxon>
        <taxon>Actinomycetes</taxon>
        <taxon>Actinomycetales</taxon>
        <taxon>Actinomycetaceae</taxon>
        <taxon>Gleimia</taxon>
    </lineage>
</organism>
<dbReference type="Proteomes" id="UP000010301">
    <property type="component" value="Unassembled WGS sequence"/>
</dbReference>
<accession>C0W032</accession>
<keyword evidence="2" id="KW-1185">Reference proteome</keyword>
<dbReference type="HOGENOM" id="CLU_3264331_0_0_11"/>
<gene>
    <name evidence="1" type="ORF">HMPREF0044_0910</name>
</gene>
<dbReference type="STRING" id="525245.HMPREF0044_0910"/>
<evidence type="ECO:0000313" key="1">
    <source>
        <dbReference type="EMBL" id="EEH63891.1"/>
    </source>
</evidence>
<proteinExistence type="predicted"/>
<evidence type="ECO:0000313" key="2">
    <source>
        <dbReference type="Proteomes" id="UP000010301"/>
    </source>
</evidence>
<name>C0W032_9ACTO</name>
<sequence>MLPLHLMSFPKIFSQFGFDVDSIENFPFRERPADHPLGAKK</sequence>
<comment type="caution">
    <text evidence="1">The sequence shown here is derived from an EMBL/GenBank/DDBJ whole genome shotgun (WGS) entry which is preliminary data.</text>
</comment>